<evidence type="ECO:0000313" key="4">
    <source>
        <dbReference type="EMBL" id="KAH3895664.1"/>
    </source>
</evidence>
<dbReference type="InterPro" id="IPR050843">
    <property type="entry name" value="Glycosyl_Hydrlase_38"/>
</dbReference>
<dbReference type="PANTHER" id="PTHR11607">
    <property type="entry name" value="ALPHA-MANNOSIDASE"/>
    <property type="match status" value="1"/>
</dbReference>
<name>A0A9D4S7N9_DREPO</name>
<reference evidence="4" key="2">
    <citation type="submission" date="2020-11" db="EMBL/GenBank/DDBJ databases">
        <authorList>
            <person name="McCartney M.A."/>
            <person name="Auch B."/>
            <person name="Kono T."/>
            <person name="Mallez S."/>
            <person name="Becker A."/>
            <person name="Gohl D.M."/>
            <person name="Silverstein K.A.T."/>
            <person name="Koren S."/>
            <person name="Bechman K.B."/>
            <person name="Herman A."/>
            <person name="Abrahante J.E."/>
            <person name="Garbe J."/>
        </authorList>
    </citation>
    <scope>NUCLEOTIDE SEQUENCE</scope>
    <source>
        <strain evidence="4">Duluth1</strain>
        <tissue evidence="4">Whole animal</tissue>
    </source>
</reference>
<dbReference type="GO" id="GO:0004559">
    <property type="term" value="F:alpha-mannosidase activity"/>
    <property type="evidence" value="ECO:0007669"/>
    <property type="project" value="InterPro"/>
</dbReference>
<dbReference type="GO" id="GO:0006013">
    <property type="term" value="P:mannose metabolic process"/>
    <property type="evidence" value="ECO:0007669"/>
    <property type="project" value="InterPro"/>
</dbReference>
<dbReference type="InterPro" id="IPR028995">
    <property type="entry name" value="Glyco_hydro_57/38_cen_sf"/>
</dbReference>
<gene>
    <name evidence="4" type="ORF">DPMN_019829</name>
</gene>
<keyword evidence="1" id="KW-0479">Metal-binding</keyword>
<keyword evidence="2" id="KW-0378">Hydrolase</keyword>
<dbReference type="GO" id="GO:0030246">
    <property type="term" value="F:carbohydrate binding"/>
    <property type="evidence" value="ECO:0007669"/>
    <property type="project" value="InterPro"/>
</dbReference>
<sequence>MQYINAKSIRDFFDYIPKVESKLRKINGQEKAFPVLSSAFFPYSDIKNDTWPGYFTTRNWLKRFTREIELLIRTADVFSVSAFHQYRTPKTVCAEFSKSYKGNMGRLRNARRDVGMFQHHDGITGTSLPFVVSDDEERLTNAFRKAREALAFALSLLLAKGSVRSTTALKHSFDKESPRSLLLLNELKFQVENLKIVVANPVEHARKGVVSVCIAQGHEVVTDDERNIKQYQASEPILPTHNGLSIVSLSVKLLTYEVRTFTISKSATGQNDAIESSVLFFYENSKSFMKYILIENDFIKVQFDVRLGNLESINDMKTGTYTVVI</sequence>
<dbReference type="InterPro" id="IPR037094">
    <property type="entry name" value="Glyco_hydro_38_cen_sf"/>
</dbReference>
<dbReference type="SUPFAM" id="SSF74650">
    <property type="entry name" value="Galactose mutarotase-like"/>
    <property type="match status" value="1"/>
</dbReference>
<proteinExistence type="predicted"/>
<dbReference type="GO" id="GO:0046872">
    <property type="term" value="F:metal ion binding"/>
    <property type="evidence" value="ECO:0007669"/>
    <property type="project" value="UniProtKB-KW"/>
</dbReference>
<dbReference type="SUPFAM" id="SSF88688">
    <property type="entry name" value="Families 57/38 glycoside transferase middle domain"/>
    <property type="match status" value="1"/>
</dbReference>
<dbReference type="AlphaFoldDB" id="A0A9D4S7N9"/>
<dbReference type="InterPro" id="IPR015341">
    <property type="entry name" value="Glyco_hydro_38_cen"/>
</dbReference>
<keyword evidence="5" id="KW-1185">Reference proteome</keyword>
<dbReference type="Gene3D" id="1.20.1270.50">
    <property type="entry name" value="Glycoside hydrolase family 38, central domain"/>
    <property type="match status" value="2"/>
</dbReference>
<protein>
    <recommendedName>
        <fullName evidence="3">Glycoside hydrolase family 38 central domain-containing protein</fullName>
    </recommendedName>
</protein>
<evidence type="ECO:0000256" key="2">
    <source>
        <dbReference type="ARBA" id="ARBA00022801"/>
    </source>
</evidence>
<organism evidence="4 5">
    <name type="scientific">Dreissena polymorpha</name>
    <name type="common">Zebra mussel</name>
    <name type="synonym">Mytilus polymorpha</name>
    <dbReference type="NCBI Taxonomy" id="45954"/>
    <lineage>
        <taxon>Eukaryota</taxon>
        <taxon>Metazoa</taxon>
        <taxon>Spiralia</taxon>
        <taxon>Lophotrochozoa</taxon>
        <taxon>Mollusca</taxon>
        <taxon>Bivalvia</taxon>
        <taxon>Autobranchia</taxon>
        <taxon>Heteroconchia</taxon>
        <taxon>Euheterodonta</taxon>
        <taxon>Imparidentia</taxon>
        <taxon>Neoheterodontei</taxon>
        <taxon>Myida</taxon>
        <taxon>Dreissenoidea</taxon>
        <taxon>Dreissenidae</taxon>
        <taxon>Dreissena</taxon>
    </lineage>
</organism>
<evidence type="ECO:0000313" key="5">
    <source>
        <dbReference type="Proteomes" id="UP000828390"/>
    </source>
</evidence>
<dbReference type="PANTHER" id="PTHR11607:SF3">
    <property type="entry name" value="LYSOSOMAL ALPHA-MANNOSIDASE"/>
    <property type="match status" value="1"/>
</dbReference>
<dbReference type="Pfam" id="PF09261">
    <property type="entry name" value="Alpha-mann_mid"/>
    <property type="match status" value="1"/>
</dbReference>
<feature type="domain" description="Glycoside hydrolase family 38 central" evidence="3">
    <location>
        <begin position="49"/>
        <end position="139"/>
    </location>
</feature>
<evidence type="ECO:0000256" key="1">
    <source>
        <dbReference type="ARBA" id="ARBA00022723"/>
    </source>
</evidence>
<reference evidence="4" key="1">
    <citation type="journal article" date="2019" name="bioRxiv">
        <title>The Genome of the Zebra Mussel, Dreissena polymorpha: A Resource for Invasive Species Research.</title>
        <authorList>
            <person name="McCartney M.A."/>
            <person name="Auch B."/>
            <person name="Kono T."/>
            <person name="Mallez S."/>
            <person name="Zhang Y."/>
            <person name="Obille A."/>
            <person name="Becker A."/>
            <person name="Abrahante J.E."/>
            <person name="Garbe J."/>
            <person name="Badalamenti J.P."/>
            <person name="Herman A."/>
            <person name="Mangelson H."/>
            <person name="Liachko I."/>
            <person name="Sullivan S."/>
            <person name="Sone E.D."/>
            <person name="Koren S."/>
            <person name="Silverstein K.A.T."/>
            <person name="Beckman K.B."/>
            <person name="Gohl D.M."/>
        </authorList>
    </citation>
    <scope>NUCLEOTIDE SEQUENCE</scope>
    <source>
        <strain evidence="4">Duluth1</strain>
        <tissue evidence="4">Whole animal</tissue>
    </source>
</reference>
<dbReference type="EMBL" id="JAIWYP010000001">
    <property type="protein sequence ID" value="KAH3895664.1"/>
    <property type="molecule type" value="Genomic_DNA"/>
</dbReference>
<dbReference type="SMART" id="SM00872">
    <property type="entry name" value="Alpha-mann_mid"/>
    <property type="match status" value="1"/>
</dbReference>
<dbReference type="Proteomes" id="UP000828390">
    <property type="component" value="Unassembled WGS sequence"/>
</dbReference>
<evidence type="ECO:0000259" key="3">
    <source>
        <dbReference type="SMART" id="SM00872"/>
    </source>
</evidence>
<accession>A0A9D4S7N9</accession>
<comment type="caution">
    <text evidence="4">The sequence shown here is derived from an EMBL/GenBank/DDBJ whole genome shotgun (WGS) entry which is preliminary data.</text>
</comment>
<dbReference type="InterPro" id="IPR011013">
    <property type="entry name" value="Gal_mutarotase_sf_dom"/>
</dbReference>